<protein>
    <submittedName>
        <fullName evidence="2">Uncharacterized protein</fullName>
    </submittedName>
</protein>
<dbReference type="AlphaFoldDB" id="A0A9D3LQR0"/>
<dbReference type="GO" id="GO:0007274">
    <property type="term" value="P:neuromuscular synaptic transmission"/>
    <property type="evidence" value="ECO:0007669"/>
    <property type="project" value="TreeGrafter"/>
</dbReference>
<dbReference type="GO" id="GO:0045202">
    <property type="term" value="C:synapse"/>
    <property type="evidence" value="ECO:0007669"/>
    <property type="project" value="GOC"/>
</dbReference>
<evidence type="ECO:0000256" key="1">
    <source>
        <dbReference type="SAM" id="MobiDB-lite"/>
    </source>
</evidence>
<dbReference type="EMBL" id="JAFIRN010000015">
    <property type="protein sequence ID" value="KAG5835204.1"/>
    <property type="molecule type" value="Genomic_DNA"/>
</dbReference>
<sequence>MPGSEPRERTQLPDNLEDLEQVLKHMRVAAGCGQQLQLEHDQVLAVLRIKQQEVHLLQKVEAEKEHEGVVHLLEVRELEQQWRSQSEPLNLLTREPERLRPGVGTSDAFSASPLAVCDSPPSPKKAPSQPYNGLAAETGTGGRRGDSNTEVEGQVHRKGSPLHSSIQL</sequence>
<proteinExistence type="predicted"/>
<gene>
    <name evidence="2" type="ORF">ANANG_G00269660</name>
</gene>
<evidence type="ECO:0000313" key="2">
    <source>
        <dbReference type="EMBL" id="KAG5835204.1"/>
    </source>
</evidence>
<feature type="region of interest" description="Disordered" evidence="1">
    <location>
        <begin position="92"/>
        <end position="168"/>
    </location>
</feature>
<dbReference type="InterPro" id="IPR040325">
    <property type="entry name" value="RIMBP1/2/3"/>
</dbReference>
<accession>A0A9D3LQR0</accession>
<organism evidence="2 3">
    <name type="scientific">Anguilla anguilla</name>
    <name type="common">European freshwater eel</name>
    <name type="synonym">Muraena anguilla</name>
    <dbReference type="NCBI Taxonomy" id="7936"/>
    <lineage>
        <taxon>Eukaryota</taxon>
        <taxon>Metazoa</taxon>
        <taxon>Chordata</taxon>
        <taxon>Craniata</taxon>
        <taxon>Vertebrata</taxon>
        <taxon>Euteleostomi</taxon>
        <taxon>Actinopterygii</taxon>
        <taxon>Neopterygii</taxon>
        <taxon>Teleostei</taxon>
        <taxon>Anguilliformes</taxon>
        <taxon>Anguillidae</taxon>
        <taxon>Anguilla</taxon>
    </lineage>
</organism>
<name>A0A9D3LQR0_ANGAN</name>
<reference evidence="2" key="1">
    <citation type="submission" date="2021-01" db="EMBL/GenBank/DDBJ databases">
        <title>A chromosome-scale assembly of European eel, Anguilla anguilla.</title>
        <authorList>
            <person name="Henkel C."/>
            <person name="Jong-Raadsen S.A."/>
            <person name="Dufour S."/>
            <person name="Weltzien F.-A."/>
            <person name="Palstra A.P."/>
            <person name="Pelster B."/>
            <person name="Spaink H.P."/>
            <person name="Van Den Thillart G.E."/>
            <person name="Jansen H."/>
            <person name="Zahm M."/>
            <person name="Klopp C."/>
            <person name="Cedric C."/>
            <person name="Louis A."/>
            <person name="Berthelot C."/>
            <person name="Parey E."/>
            <person name="Roest Crollius H."/>
            <person name="Montfort J."/>
            <person name="Robinson-Rechavi M."/>
            <person name="Bucao C."/>
            <person name="Bouchez O."/>
            <person name="Gislard M."/>
            <person name="Lluch J."/>
            <person name="Milhes M."/>
            <person name="Lampietro C."/>
            <person name="Lopez Roques C."/>
            <person name="Donnadieu C."/>
            <person name="Braasch I."/>
            <person name="Desvignes T."/>
            <person name="Postlethwait J."/>
            <person name="Bobe J."/>
            <person name="Guiguen Y."/>
            <person name="Dirks R."/>
        </authorList>
    </citation>
    <scope>NUCLEOTIDE SEQUENCE</scope>
    <source>
        <strain evidence="2">Tag_6206</strain>
        <tissue evidence="2">Liver</tissue>
    </source>
</reference>
<comment type="caution">
    <text evidence="2">The sequence shown here is derived from an EMBL/GenBank/DDBJ whole genome shotgun (WGS) entry which is preliminary data.</text>
</comment>
<dbReference type="PANTHER" id="PTHR14234:SF18">
    <property type="entry name" value="RIMS-BINDING PROTEIN 2"/>
    <property type="match status" value="1"/>
</dbReference>
<keyword evidence="3" id="KW-1185">Reference proteome</keyword>
<dbReference type="PANTHER" id="PTHR14234">
    <property type="entry name" value="RIM BINDING PROTEIN-RELATED"/>
    <property type="match status" value="1"/>
</dbReference>
<dbReference type="Proteomes" id="UP001044222">
    <property type="component" value="Chromosome 15"/>
</dbReference>
<evidence type="ECO:0000313" key="3">
    <source>
        <dbReference type="Proteomes" id="UP001044222"/>
    </source>
</evidence>